<comment type="caution">
    <text evidence="1">The sequence shown here is derived from an EMBL/GenBank/DDBJ whole genome shotgun (WGS) entry which is preliminary data.</text>
</comment>
<protein>
    <submittedName>
        <fullName evidence="1">Uncharacterized protein</fullName>
    </submittedName>
</protein>
<dbReference type="Proteomes" id="UP000306319">
    <property type="component" value="Unassembled WGS sequence"/>
</dbReference>
<organism evidence="1 2">
    <name type="scientific">Lepagella muris</name>
    <dbReference type="NCBI Taxonomy" id="3032870"/>
    <lineage>
        <taxon>Bacteria</taxon>
        <taxon>Pseudomonadati</taxon>
        <taxon>Bacteroidota</taxon>
        <taxon>Bacteroidia</taxon>
        <taxon>Bacteroidales</taxon>
        <taxon>Muribaculaceae</taxon>
        <taxon>Lepagella</taxon>
    </lineage>
</organism>
<reference evidence="1" key="1">
    <citation type="submission" date="2019-04" db="EMBL/GenBank/DDBJ databases">
        <title>Microbes associate with the intestines of laboratory mice.</title>
        <authorList>
            <person name="Navarre W."/>
            <person name="Wong E."/>
            <person name="Huang K."/>
            <person name="Tropini C."/>
            <person name="Ng K."/>
            <person name="Yu B."/>
        </authorList>
    </citation>
    <scope>NUCLEOTIDE SEQUENCE</scope>
    <source>
        <strain evidence="1">NM04_E33</strain>
    </source>
</reference>
<dbReference type="EMBL" id="SRYB01000039">
    <property type="protein sequence ID" value="TGY76487.1"/>
    <property type="molecule type" value="Genomic_DNA"/>
</dbReference>
<keyword evidence="2" id="KW-1185">Reference proteome</keyword>
<name>A0AC61RB91_9BACT</name>
<evidence type="ECO:0000313" key="1">
    <source>
        <dbReference type="EMBL" id="TGY76487.1"/>
    </source>
</evidence>
<proteinExistence type="predicted"/>
<accession>A0AC61RB91</accession>
<sequence>MKVLFLCVNYNSYSHLVTFLNTIDQSLDAIGNQNVNVSICIGDASDMKRSIEYIPENFELFSFPIDNLGYFGGVNWLVNKIGKKYINEQDLVIISNVDLTISSDFFSQLSSIYLKYNKYAWIAPQIYSNAENRDKNPKILIRPSLNKMKALKLMYRFPVIHRLYEKTLYKRKKLRPKFSAIEIYAGHGAFIILTKEFFEKGGKIEYPIFLFGEEQYLAEEIQRIGMKVIYEPSLKIMDEEHASTGKMKRGSYYEYNYQAIKYILDTYYE</sequence>
<gene>
    <name evidence="1" type="ORF">E5331_17865</name>
</gene>
<evidence type="ECO:0000313" key="2">
    <source>
        <dbReference type="Proteomes" id="UP000306319"/>
    </source>
</evidence>